<dbReference type="Proteomes" id="UP000824099">
    <property type="component" value="Unassembled WGS sequence"/>
</dbReference>
<organism evidence="8 9">
    <name type="scientific">Candidatus Avacidaminococcus intestinavium</name>
    <dbReference type="NCBI Taxonomy" id="2840684"/>
    <lineage>
        <taxon>Bacteria</taxon>
        <taxon>Bacillati</taxon>
        <taxon>Bacillota</taxon>
        <taxon>Negativicutes</taxon>
        <taxon>Acidaminococcales</taxon>
        <taxon>Acidaminococcaceae</taxon>
        <taxon>Acidaminococcaceae incertae sedis</taxon>
        <taxon>Candidatus Avacidaminococcus</taxon>
    </lineage>
</organism>
<evidence type="ECO:0000256" key="1">
    <source>
        <dbReference type="ARBA" id="ARBA00022603"/>
    </source>
</evidence>
<feature type="domain" description="Release factor glutamine methyltransferase N-terminal" evidence="7">
    <location>
        <begin position="15"/>
        <end position="84"/>
    </location>
</feature>
<dbReference type="NCBIfam" id="TIGR00536">
    <property type="entry name" value="hemK_fam"/>
    <property type="match status" value="1"/>
</dbReference>
<evidence type="ECO:0000313" key="8">
    <source>
        <dbReference type="EMBL" id="HIU64614.1"/>
    </source>
</evidence>
<dbReference type="InterPro" id="IPR019874">
    <property type="entry name" value="RF_methyltr_PrmC"/>
</dbReference>
<name>A0A9D1MQH6_9FIRM</name>
<feature type="binding site" evidence="5">
    <location>
        <begin position="197"/>
        <end position="200"/>
    </location>
    <ligand>
        <name>substrate</name>
    </ligand>
</feature>
<dbReference type="InterPro" id="IPR040758">
    <property type="entry name" value="PrmC_N"/>
</dbReference>
<dbReference type="Gene3D" id="1.10.8.10">
    <property type="entry name" value="DNA helicase RuvA subunit, C-terminal domain"/>
    <property type="match status" value="1"/>
</dbReference>
<comment type="function">
    <text evidence="5">Methylates the class 1 translation termination release factors RF1/PrfA and RF2/PrfB on the glutamine residue of the universally conserved GGQ motif.</text>
</comment>
<comment type="caution">
    <text evidence="8">The sequence shown here is derived from an EMBL/GenBank/DDBJ whole genome shotgun (WGS) entry which is preliminary data.</text>
</comment>
<dbReference type="EC" id="2.1.1.297" evidence="5"/>
<dbReference type="Gene3D" id="3.40.50.150">
    <property type="entry name" value="Vaccinia Virus protein VP39"/>
    <property type="match status" value="1"/>
</dbReference>
<dbReference type="InterPro" id="IPR007848">
    <property type="entry name" value="Small_mtfrase_dom"/>
</dbReference>
<comment type="catalytic activity">
    <reaction evidence="4 5">
        <text>L-glutaminyl-[peptide chain release factor] + S-adenosyl-L-methionine = N(5)-methyl-L-glutaminyl-[peptide chain release factor] + S-adenosyl-L-homocysteine + H(+)</text>
        <dbReference type="Rhea" id="RHEA:42896"/>
        <dbReference type="Rhea" id="RHEA-COMP:10271"/>
        <dbReference type="Rhea" id="RHEA-COMP:10272"/>
        <dbReference type="ChEBI" id="CHEBI:15378"/>
        <dbReference type="ChEBI" id="CHEBI:30011"/>
        <dbReference type="ChEBI" id="CHEBI:57856"/>
        <dbReference type="ChEBI" id="CHEBI:59789"/>
        <dbReference type="ChEBI" id="CHEBI:61891"/>
        <dbReference type="EC" id="2.1.1.297"/>
    </reaction>
</comment>
<dbReference type="AlphaFoldDB" id="A0A9D1MQH6"/>
<comment type="similarity">
    <text evidence="5">Belongs to the protein N5-glutamine methyltransferase family. PrmC subfamily.</text>
</comment>
<dbReference type="InterPro" id="IPR002052">
    <property type="entry name" value="DNA_methylase_N6_adenine_CS"/>
</dbReference>
<evidence type="ECO:0000259" key="6">
    <source>
        <dbReference type="Pfam" id="PF05175"/>
    </source>
</evidence>
<feature type="binding site" evidence="5">
    <location>
        <position position="152"/>
    </location>
    <ligand>
        <name>S-adenosyl-L-methionine</name>
        <dbReference type="ChEBI" id="CHEBI:59789"/>
    </ligand>
</feature>
<evidence type="ECO:0000256" key="2">
    <source>
        <dbReference type="ARBA" id="ARBA00022679"/>
    </source>
</evidence>
<dbReference type="PANTHER" id="PTHR18895">
    <property type="entry name" value="HEMK METHYLTRANSFERASE"/>
    <property type="match status" value="1"/>
</dbReference>
<comment type="caution">
    <text evidence="5">Lacks conserved residue(s) required for the propagation of feature annotation.</text>
</comment>
<keyword evidence="2 5" id="KW-0808">Transferase</keyword>
<dbReference type="InterPro" id="IPR004556">
    <property type="entry name" value="HemK-like"/>
</dbReference>
<dbReference type="PROSITE" id="PS00092">
    <property type="entry name" value="N6_MTASE"/>
    <property type="match status" value="1"/>
</dbReference>
<dbReference type="EMBL" id="DVNI01000103">
    <property type="protein sequence ID" value="HIU64614.1"/>
    <property type="molecule type" value="Genomic_DNA"/>
</dbReference>
<dbReference type="Pfam" id="PF05175">
    <property type="entry name" value="MTS"/>
    <property type="match status" value="1"/>
</dbReference>
<dbReference type="Pfam" id="PF17827">
    <property type="entry name" value="PrmC_N"/>
    <property type="match status" value="1"/>
</dbReference>
<dbReference type="InterPro" id="IPR029063">
    <property type="entry name" value="SAM-dependent_MTases_sf"/>
</dbReference>
<evidence type="ECO:0000256" key="5">
    <source>
        <dbReference type="HAMAP-Rule" id="MF_02126"/>
    </source>
</evidence>
<evidence type="ECO:0000259" key="7">
    <source>
        <dbReference type="Pfam" id="PF17827"/>
    </source>
</evidence>
<reference evidence="8" key="1">
    <citation type="submission" date="2020-10" db="EMBL/GenBank/DDBJ databases">
        <authorList>
            <person name="Gilroy R."/>
        </authorList>
    </citation>
    <scope>NUCLEOTIDE SEQUENCE</scope>
    <source>
        <strain evidence="8">CHK160-1198</strain>
    </source>
</reference>
<dbReference type="SUPFAM" id="SSF53335">
    <property type="entry name" value="S-adenosyl-L-methionine-dependent methyltransferases"/>
    <property type="match status" value="1"/>
</dbReference>
<feature type="domain" description="Methyltransferase small" evidence="6">
    <location>
        <begin position="106"/>
        <end position="206"/>
    </location>
</feature>
<evidence type="ECO:0000256" key="3">
    <source>
        <dbReference type="ARBA" id="ARBA00022691"/>
    </source>
</evidence>
<dbReference type="GO" id="GO:0102559">
    <property type="term" value="F:peptide chain release factor N(5)-glutamine methyltransferase activity"/>
    <property type="evidence" value="ECO:0007669"/>
    <property type="project" value="UniProtKB-EC"/>
</dbReference>
<dbReference type="CDD" id="cd02440">
    <property type="entry name" value="AdoMet_MTases"/>
    <property type="match status" value="1"/>
</dbReference>
<gene>
    <name evidence="5 8" type="primary">prmC</name>
    <name evidence="8" type="ORF">IAB06_06240</name>
</gene>
<evidence type="ECO:0000256" key="4">
    <source>
        <dbReference type="ARBA" id="ARBA00048391"/>
    </source>
</evidence>
<keyword evidence="3 5" id="KW-0949">S-adenosyl-L-methionine</keyword>
<dbReference type="HAMAP" id="MF_02126">
    <property type="entry name" value="RF_methyltr_PrmC"/>
    <property type="match status" value="1"/>
</dbReference>
<dbReference type="InterPro" id="IPR050320">
    <property type="entry name" value="N5-glutamine_MTase"/>
</dbReference>
<dbReference type="PANTHER" id="PTHR18895:SF74">
    <property type="entry name" value="MTRF1L RELEASE FACTOR GLUTAMINE METHYLTRANSFERASE"/>
    <property type="match status" value="1"/>
</dbReference>
<feature type="binding site" evidence="5">
    <location>
        <begin position="129"/>
        <end position="133"/>
    </location>
    <ligand>
        <name>S-adenosyl-L-methionine</name>
        <dbReference type="ChEBI" id="CHEBI:59789"/>
    </ligand>
</feature>
<dbReference type="GO" id="GO:0032259">
    <property type="term" value="P:methylation"/>
    <property type="evidence" value="ECO:0007669"/>
    <property type="project" value="UniProtKB-KW"/>
</dbReference>
<proteinExistence type="inferred from homology"/>
<sequence length="302" mass="33463">MGTTQEITVWTIVKILDWTRQYFADKGVENPRLDAEILLCAVLNCPRIDLYVHFDRPLSPEELKSYKALVVRRANHEPIAYILGEKAFLDFTFKVTPAVLIPRPETELLVERLVLLNKKRPKVSFLDIGTGSGAISISLLKLLPTAVAVAVDLSQEALVVAEENAINLGVKASWQGVHSNLFQQLAPTSKFSFIVSNPPYIKHNEIALLANDVQKEPHMALDGGSGGLDFYEKIISEAQHYLEEDGLLAFEIGIYQAEAVSDLCKQAGFSKIVICKDYAGIERNIFAAKEGSDYGNALMEIE</sequence>
<reference evidence="8" key="2">
    <citation type="journal article" date="2021" name="PeerJ">
        <title>Extensive microbial diversity within the chicken gut microbiome revealed by metagenomics and culture.</title>
        <authorList>
            <person name="Gilroy R."/>
            <person name="Ravi A."/>
            <person name="Getino M."/>
            <person name="Pursley I."/>
            <person name="Horton D.L."/>
            <person name="Alikhan N.F."/>
            <person name="Baker D."/>
            <person name="Gharbi K."/>
            <person name="Hall N."/>
            <person name="Watson M."/>
            <person name="Adriaenssens E.M."/>
            <person name="Foster-Nyarko E."/>
            <person name="Jarju S."/>
            <person name="Secka A."/>
            <person name="Antonio M."/>
            <person name="Oren A."/>
            <person name="Chaudhuri R.R."/>
            <person name="La Ragione R."/>
            <person name="Hildebrand F."/>
            <person name="Pallen M.J."/>
        </authorList>
    </citation>
    <scope>NUCLEOTIDE SEQUENCE</scope>
    <source>
        <strain evidence="8">CHK160-1198</strain>
    </source>
</reference>
<keyword evidence="1 5" id="KW-0489">Methyltransferase</keyword>
<feature type="binding site" evidence="5">
    <location>
        <position position="197"/>
    </location>
    <ligand>
        <name>S-adenosyl-L-methionine</name>
        <dbReference type="ChEBI" id="CHEBI:59789"/>
    </ligand>
</feature>
<dbReference type="GO" id="GO:0003676">
    <property type="term" value="F:nucleic acid binding"/>
    <property type="evidence" value="ECO:0007669"/>
    <property type="project" value="InterPro"/>
</dbReference>
<evidence type="ECO:0000313" key="9">
    <source>
        <dbReference type="Proteomes" id="UP000824099"/>
    </source>
</evidence>
<protein>
    <recommendedName>
        <fullName evidence="5">Release factor glutamine methyltransferase</fullName>
        <shortName evidence="5">RF MTase</shortName>
        <ecNumber evidence="5">2.1.1.297</ecNumber>
    </recommendedName>
    <alternativeName>
        <fullName evidence="5">N5-glutamine methyltransferase PrmC</fullName>
    </alternativeName>
    <alternativeName>
        <fullName evidence="5">Protein-(glutamine-N5) MTase PrmC</fullName>
    </alternativeName>
    <alternativeName>
        <fullName evidence="5">Protein-glutamine N-methyltransferase PrmC</fullName>
    </alternativeName>
</protein>
<accession>A0A9D1MQH6</accession>
<dbReference type="NCBIfam" id="TIGR03534">
    <property type="entry name" value="RF_mod_PrmC"/>
    <property type="match status" value="1"/>
</dbReference>